<dbReference type="EMBL" id="GGEC01072220">
    <property type="protein sequence ID" value="MBX52704.1"/>
    <property type="molecule type" value="Transcribed_RNA"/>
</dbReference>
<dbReference type="AlphaFoldDB" id="A0A2P2PDA3"/>
<evidence type="ECO:0000256" key="1">
    <source>
        <dbReference type="SAM" id="Phobius"/>
    </source>
</evidence>
<reference evidence="2" key="1">
    <citation type="submission" date="2018-02" db="EMBL/GenBank/DDBJ databases">
        <title>Rhizophora mucronata_Transcriptome.</title>
        <authorList>
            <person name="Meera S.P."/>
            <person name="Sreeshan A."/>
            <person name="Augustine A."/>
        </authorList>
    </citation>
    <scope>NUCLEOTIDE SEQUENCE</scope>
    <source>
        <tissue evidence="2">Leaf</tissue>
    </source>
</reference>
<feature type="transmembrane region" description="Helical" evidence="1">
    <location>
        <begin position="6"/>
        <end position="25"/>
    </location>
</feature>
<organism evidence="2">
    <name type="scientific">Rhizophora mucronata</name>
    <name type="common">Asiatic mangrove</name>
    <dbReference type="NCBI Taxonomy" id="61149"/>
    <lineage>
        <taxon>Eukaryota</taxon>
        <taxon>Viridiplantae</taxon>
        <taxon>Streptophyta</taxon>
        <taxon>Embryophyta</taxon>
        <taxon>Tracheophyta</taxon>
        <taxon>Spermatophyta</taxon>
        <taxon>Magnoliopsida</taxon>
        <taxon>eudicotyledons</taxon>
        <taxon>Gunneridae</taxon>
        <taxon>Pentapetalae</taxon>
        <taxon>rosids</taxon>
        <taxon>fabids</taxon>
        <taxon>Malpighiales</taxon>
        <taxon>Rhizophoraceae</taxon>
        <taxon>Rhizophora</taxon>
    </lineage>
</organism>
<keyword evidence="1" id="KW-0472">Membrane</keyword>
<evidence type="ECO:0000313" key="2">
    <source>
        <dbReference type="EMBL" id="MBX52704.1"/>
    </source>
</evidence>
<sequence>MQRTQVVNGSACCCYIGLCLGSFVVN</sequence>
<keyword evidence="1" id="KW-0812">Transmembrane</keyword>
<keyword evidence="1" id="KW-1133">Transmembrane helix</keyword>
<proteinExistence type="predicted"/>
<protein>
    <submittedName>
        <fullName evidence="2">Uncharacterized protein</fullName>
    </submittedName>
</protein>
<name>A0A2P2PDA3_RHIMU</name>
<accession>A0A2P2PDA3</accession>